<keyword evidence="13" id="KW-1185">Reference proteome</keyword>
<evidence type="ECO:0000313" key="12">
    <source>
        <dbReference type="EMBL" id="CAH1390998.1"/>
    </source>
</evidence>
<evidence type="ECO:0000256" key="8">
    <source>
        <dbReference type="ARBA" id="ARBA00023242"/>
    </source>
</evidence>
<dbReference type="GO" id="GO:0005829">
    <property type="term" value="C:cytosol"/>
    <property type="evidence" value="ECO:0007669"/>
    <property type="project" value="UniProtKB-SubCell"/>
</dbReference>
<keyword evidence="5" id="KW-0805">Transcription regulation</keyword>
<evidence type="ECO:0000256" key="7">
    <source>
        <dbReference type="ARBA" id="ARBA00023163"/>
    </source>
</evidence>
<sequence>MLSNIASYLLGFGSSPAPEEPEIKVTAVEAEDDWLVVNTLPRSRNHSRSSSLDSAVEESWFVTPPPCFTSTGPVTVETSPLENLLIEHPSMSVYRRATGLTITPSPPTPPPSPPQPQPPAVRPPLRPAPVNTPTTLPPPPCLLKKAQKAQIIKENQMIRTKHLERGNKTREVNKRNKIPRRSDRQKNHSGVNNNRKCY</sequence>
<feature type="region of interest" description="Disordered" evidence="11">
    <location>
        <begin position="157"/>
        <end position="198"/>
    </location>
</feature>
<keyword evidence="3" id="KW-0963">Cytoplasm</keyword>
<accession>A0A9P0E6W9</accession>
<dbReference type="PANTHER" id="PTHR31671">
    <property type="entry name" value="DIABETES AND OBESITY REGULATED, ISOFORM G"/>
    <property type="match status" value="1"/>
</dbReference>
<feature type="compositionally biased region" description="Basic and acidic residues" evidence="11">
    <location>
        <begin position="161"/>
        <end position="186"/>
    </location>
</feature>
<evidence type="ECO:0000256" key="6">
    <source>
        <dbReference type="ARBA" id="ARBA00023159"/>
    </source>
</evidence>
<evidence type="ECO:0000256" key="10">
    <source>
        <dbReference type="ARBA" id="ARBA00034306"/>
    </source>
</evidence>
<dbReference type="OrthoDB" id="10041339at2759"/>
<keyword evidence="8" id="KW-0539">Nucleus</keyword>
<comment type="subcellular location">
    <subcellularLocation>
        <location evidence="2">Cytoplasm</location>
        <location evidence="2">Cytosol</location>
    </subcellularLocation>
    <subcellularLocation>
        <location evidence="1">Cytoplasmic vesicle</location>
        <location evidence="1">Autophagosome</location>
    </subcellularLocation>
    <subcellularLocation>
        <location evidence="10">Nucleus</location>
        <location evidence="10">Nuclear body</location>
    </subcellularLocation>
</comment>
<feature type="region of interest" description="Disordered" evidence="11">
    <location>
        <begin position="99"/>
        <end position="141"/>
    </location>
</feature>
<proteinExistence type="predicted"/>
<evidence type="ECO:0000256" key="9">
    <source>
        <dbReference type="ARBA" id="ARBA00023329"/>
    </source>
</evidence>
<dbReference type="GO" id="GO:0005776">
    <property type="term" value="C:autophagosome"/>
    <property type="evidence" value="ECO:0007669"/>
    <property type="project" value="UniProtKB-SubCell"/>
</dbReference>
<keyword evidence="6" id="KW-0010">Activator</keyword>
<dbReference type="InterPro" id="IPR029431">
    <property type="entry name" value="TP53INP"/>
</dbReference>
<name>A0A9P0E6W9_NEZVI</name>
<dbReference type="PANTHER" id="PTHR31671:SF3">
    <property type="entry name" value="DIABETES AND OBESITY REGULATED, ISOFORM G"/>
    <property type="match status" value="1"/>
</dbReference>
<evidence type="ECO:0008006" key="14">
    <source>
        <dbReference type="Google" id="ProtNLM"/>
    </source>
</evidence>
<evidence type="ECO:0000256" key="4">
    <source>
        <dbReference type="ARBA" id="ARBA00023006"/>
    </source>
</evidence>
<evidence type="ECO:0000256" key="2">
    <source>
        <dbReference type="ARBA" id="ARBA00004514"/>
    </source>
</evidence>
<dbReference type="EMBL" id="OV725077">
    <property type="protein sequence ID" value="CAH1390998.1"/>
    <property type="molecule type" value="Genomic_DNA"/>
</dbReference>
<feature type="compositionally biased region" description="Polar residues" evidence="11">
    <location>
        <begin position="188"/>
        <end position="198"/>
    </location>
</feature>
<feature type="compositionally biased region" description="Pro residues" evidence="11">
    <location>
        <begin position="104"/>
        <end position="127"/>
    </location>
</feature>
<dbReference type="AlphaFoldDB" id="A0A9P0E6W9"/>
<evidence type="ECO:0000256" key="11">
    <source>
        <dbReference type="SAM" id="MobiDB-lite"/>
    </source>
</evidence>
<organism evidence="12 13">
    <name type="scientific">Nezara viridula</name>
    <name type="common">Southern green stink bug</name>
    <name type="synonym">Cimex viridulus</name>
    <dbReference type="NCBI Taxonomy" id="85310"/>
    <lineage>
        <taxon>Eukaryota</taxon>
        <taxon>Metazoa</taxon>
        <taxon>Ecdysozoa</taxon>
        <taxon>Arthropoda</taxon>
        <taxon>Hexapoda</taxon>
        <taxon>Insecta</taxon>
        <taxon>Pterygota</taxon>
        <taxon>Neoptera</taxon>
        <taxon>Paraneoptera</taxon>
        <taxon>Hemiptera</taxon>
        <taxon>Heteroptera</taxon>
        <taxon>Panheteroptera</taxon>
        <taxon>Pentatomomorpha</taxon>
        <taxon>Pentatomoidea</taxon>
        <taxon>Pentatomidae</taxon>
        <taxon>Pentatominae</taxon>
        <taxon>Nezara</taxon>
    </lineage>
</organism>
<keyword evidence="9" id="KW-0968">Cytoplasmic vesicle</keyword>
<keyword evidence="4" id="KW-0072">Autophagy</keyword>
<reference evidence="12" key="1">
    <citation type="submission" date="2022-01" db="EMBL/GenBank/DDBJ databases">
        <authorList>
            <person name="King R."/>
        </authorList>
    </citation>
    <scope>NUCLEOTIDE SEQUENCE</scope>
</reference>
<dbReference type="GO" id="GO:0016604">
    <property type="term" value="C:nuclear body"/>
    <property type="evidence" value="ECO:0007669"/>
    <property type="project" value="UniProtKB-SubCell"/>
</dbReference>
<dbReference type="GO" id="GO:0031410">
    <property type="term" value="C:cytoplasmic vesicle"/>
    <property type="evidence" value="ECO:0007669"/>
    <property type="project" value="UniProtKB-KW"/>
</dbReference>
<evidence type="ECO:0000256" key="3">
    <source>
        <dbReference type="ARBA" id="ARBA00022490"/>
    </source>
</evidence>
<evidence type="ECO:0000256" key="5">
    <source>
        <dbReference type="ARBA" id="ARBA00023015"/>
    </source>
</evidence>
<keyword evidence="7" id="KW-0804">Transcription</keyword>
<protein>
    <recommendedName>
        <fullName evidence="14">Tumor protein p53-inducible nuclear protein 1</fullName>
    </recommendedName>
</protein>
<dbReference type="Proteomes" id="UP001152798">
    <property type="component" value="Chromosome 1"/>
</dbReference>
<evidence type="ECO:0000256" key="1">
    <source>
        <dbReference type="ARBA" id="ARBA00004419"/>
    </source>
</evidence>
<evidence type="ECO:0000313" key="13">
    <source>
        <dbReference type="Proteomes" id="UP001152798"/>
    </source>
</evidence>
<dbReference type="GO" id="GO:0045893">
    <property type="term" value="P:positive regulation of DNA-templated transcription"/>
    <property type="evidence" value="ECO:0007669"/>
    <property type="project" value="TreeGrafter"/>
</dbReference>
<gene>
    <name evidence="12" type="ORF">NEZAVI_LOCUS2100</name>
</gene>
<dbReference type="GO" id="GO:0000045">
    <property type="term" value="P:autophagosome assembly"/>
    <property type="evidence" value="ECO:0007669"/>
    <property type="project" value="TreeGrafter"/>
</dbReference>
<dbReference type="Pfam" id="PF14839">
    <property type="entry name" value="DOR"/>
    <property type="match status" value="1"/>
</dbReference>